<dbReference type="SUPFAM" id="SSF53474">
    <property type="entry name" value="alpha/beta-Hydrolases"/>
    <property type="match status" value="1"/>
</dbReference>
<evidence type="ECO:0000256" key="1">
    <source>
        <dbReference type="SAM" id="SignalP"/>
    </source>
</evidence>
<feature type="chain" id="PRO_5013051730" evidence="1">
    <location>
        <begin position="21"/>
        <end position="281"/>
    </location>
</feature>
<dbReference type="GO" id="GO:0016787">
    <property type="term" value="F:hydrolase activity"/>
    <property type="evidence" value="ECO:0007669"/>
    <property type="project" value="UniProtKB-KW"/>
</dbReference>
<keyword evidence="1" id="KW-0732">Signal</keyword>
<evidence type="ECO:0000313" key="3">
    <source>
        <dbReference type="EMBL" id="ASD28166.1"/>
    </source>
</evidence>
<dbReference type="Gene3D" id="3.40.50.1820">
    <property type="entry name" value="alpha/beta hydrolase"/>
    <property type="match status" value="1"/>
</dbReference>
<dbReference type="Proteomes" id="UP000197024">
    <property type="component" value="Chromosome"/>
</dbReference>
<dbReference type="InterPro" id="IPR029058">
    <property type="entry name" value="AB_hydrolase_fold"/>
</dbReference>
<reference evidence="3 4" key="1">
    <citation type="submission" date="2017-06" db="EMBL/GenBank/DDBJ databases">
        <title>Biodegradation of gentamicin by bacterial consortia AMQD4 in synthetic medium and raw gentamicin sewage.</title>
        <authorList>
            <person name="Chang H."/>
            <person name="Feng Y."/>
            <person name="Li Z."/>
            <person name="Xue J."/>
            <person name="Cheng D."/>
        </authorList>
    </citation>
    <scope>NUCLEOTIDE SEQUENCE [LARGE SCALE GENOMIC DNA]</scope>
    <source>
        <strain evidence="3 4">BZC3</strain>
    </source>
</reference>
<organism evidence="3 4">
    <name type="scientific">Brevundimonas diminuta</name>
    <name type="common">Pseudomonas diminuta</name>
    <dbReference type="NCBI Taxonomy" id="293"/>
    <lineage>
        <taxon>Bacteria</taxon>
        <taxon>Pseudomonadati</taxon>
        <taxon>Pseudomonadota</taxon>
        <taxon>Alphaproteobacteria</taxon>
        <taxon>Caulobacterales</taxon>
        <taxon>Caulobacteraceae</taxon>
        <taxon>Brevundimonas</taxon>
    </lineage>
</organism>
<evidence type="ECO:0000313" key="4">
    <source>
        <dbReference type="Proteomes" id="UP000197024"/>
    </source>
</evidence>
<name>A0A1Z3M1A3_BREDI</name>
<dbReference type="InterPro" id="IPR000073">
    <property type="entry name" value="AB_hydrolase_1"/>
</dbReference>
<dbReference type="AlphaFoldDB" id="A0A1Z3M1A3"/>
<gene>
    <name evidence="3" type="ORF">CD943_15430</name>
</gene>
<dbReference type="PANTHER" id="PTHR12277">
    <property type="entry name" value="ALPHA/BETA HYDROLASE DOMAIN-CONTAINING PROTEIN"/>
    <property type="match status" value="1"/>
</dbReference>
<dbReference type="RefSeq" id="WP_088411610.1">
    <property type="nucleotide sequence ID" value="NZ_CP021995.1"/>
</dbReference>
<protein>
    <submittedName>
        <fullName evidence="3">Alpha/beta hydrolase</fullName>
    </submittedName>
</protein>
<dbReference type="PANTHER" id="PTHR12277:SF79">
    <property type="entry name" value="XAA-PRO DIPEPTIDYL-PEPTIDASE-RELATED"/>
    <property type="match status" value="1"/>
</dbReference>
<evidence type="ECO:0000259" key="2">
    <source>
        <dbReference type="Pfam" id="PF12697"/>
    </source>
</evidence>
<proteinExistence type="predicted"/>
<accession>A0A1Z3M1A3</accession>
<dbReference type="EMBL" id="CP021995">
    <property type="protein sequence ID" value="ASD28166.1"/>
    <property type="molecule type" value="Genomic_DNA"/>
</dbReference>
<reference evidence="3 4" key="2">
    <citation type="submission" date="2017-06" db="EMBL/GenBank/DDBJ databases">
        <authorList>
            <person name="Kim H.J."/>
            <person name="Triplett B.A."/>
        </authorList>
    </citation>
    <scope>NUCLEOTIDE SEQUENCE [LARGE SCALE GENOMIC DNA]</scope>
    <source>
        <strain evidence="3 4">BZC3</strain>
    </source>
</reference>
<feature type="signal peptide" evidence="1">
    <location>
        <begin position="1"/>
        <end position="20"/>
    </location>
</feature>
<sequence>MRPVVSGLVAAALVSLTGCAISVPENAFLYPDTRIAAENIDLKPGPALPESAQAQTLAYAGGQLSATRLSSDQGSQAPLILFCGGNMFRQSAYGGQTSDKLLPFGDVLLFDYPGYGASTGVSDVASMKAAAEAMAAHARAAANQEQRRLILWGHSLGGPVCAEAATQAKADILVLETTTPSARAMLKEALGWKRFLIHVRLAPRLAEIDIPSTLADYPGQVIVLEARRDTVLPPVLSRRLAQALTAEGVSVDHLVFAEAGHNDVHSQPDFTSRMAEALARP</sequence>
<feature type="domain" description="AB hydrolase-1" evidence="2">
    <location>
        <begin position="105"/>
        <end position="180"/>
    </location>
</feature>
<dbReference type="STRING" id="293.GCA_000988015_00659"/>
<dbReference type="Pfam" id="PF12697">
    <property type="entry name" value="Abhydrolase_6"/>
    <property type="match status" value="1"/>
</dbReference>
<keyword evidence="3" id="KW-0378">Hydrolase</keyword>
<dbReference type="PROSITE" id="PS51257">
    <property type="entry name" value="PROKAR_LIPOPROTEIN"/>
    <property type="match status" value="1"/>
</dbReference>